<sequence length="446" mass="46668">MREFGELLRTHRIGAGLTQQQLADFAMVSVRAIRDLECGRTRSPRAETVRLLADGLRLDEASRADLQQAGGRSAGRAAVAPPAPAGPAGLIVGREAEAAALTALLTALVTEGWQDAAAPGTRAGSAVGGPGTGVERAGSAVGGQGLGVGRAGAAVGGSGADVERASSPAGGQRPIQGGGVVFGAPIEGRAHTPSVPYCEARRLVTITGVSGVGKTRLALEVAGELHFRHGWSVLWHPTQTTPSIDDDQDTVLVTDHRPDPRLLEAHPLLRIVVTALAPTGLPGEHVFPLGALGDDAAVRLLLTHVHRVRPAFKPEPANQAALMGLVHELDGLPSALEFAAGWFMVYSPQHLLERLRGNPLDPTSAHLRDSLRRSLSTVDDEGRELLVRMAEGEDPGHSRSVRELCVRGLVRRAGPRYEVLNLVRAAVLEPVSGPHLAGGVALTWPV</sequence>
<feature type="region of interest" description="Disordered" evidence="1">
    <location>
        <begin position="152"/>
        <end position="177"/>
    </location>
</feature>
<dbReference type="Gene3D" id="1.10.260.40">
    <property type="entry name" value="lambda repressor-like DNA-binding domains"/>
    <property type="match status" value="1"/>
</dbReference>
<dbReference type="SMART" id="SM00530">
    <property type="entry name" value="HTH_XRE"/>
    <property type="match status" value="1"/>
</dbReference>
<dbReference type="PANTHER" id="PTHR47691">
    <property type="entry name" value="REGULATOR-RELATED"/>
    <property type="match status" value="1"/>
</dbReference>
<dbReference type="PROSITE" id="PS50943">
    <property type="entry name" value="HTH_CROC1"/>
    <property type="match status" value="1"/>
</dbReference>
<dbReference type="InterPro" id="IPR001387">
    <property type="entry name" value="Cro/C1-type_HTH"/>
</dbReference>
<accession>A0ABQ2I726</accession>
<evidence type="ECO:0000259" key="2">
    <source>
        <dbReference type="PROSITE" id="PS50943"/>
    </source>
</evidence>
<evidence type="ECO:0000313" key="4">
    <source>
        <dbReference type="Proteomes" id="UP000597656"/>
    </source>
</evidence>
<evidence type="ECO:0000256" key="1">
    <source>
        <dbReference type="SAM" id="MobiDB-lite"/>
    </source>
</evidence>
<name>A0ABQ2I726_9PSEU</name>
<dbReference type="SUPFAM" id="SSF47413">
    <property type="entry name" value="lambda repressor-like DNA-binding domains"/>
    <property type="match status" value="1"/>
</dbReference>
<organism evidence="3 4">
    <name type="scientific">Lentzea pudingi</name>
    <dbReference type="NCBI Taxonomy" id="1789439"/>
    <lineage>
        <taxon>Bacteria</taxon>
        <taxon>Bacillati</taxon>
        <taxon>Actinomycetota</taxon>
        <taxon>Actinomycetes</taxon>
        <taxon>Pseudonocardiales</taxon>
        <taxon>Pseudonocardiaceae</taxon>
        <taxon>Lentzea</taxon>
    </lineage>
</organism>
<dbReference type="InterPro" id="IPR027417">
    <property type="entry name" value="P-loop_NTPase"/>
</dbReference>
<comment type="caution">
    <text evidence="3">The sequence shown here is derived from an EMBL/GenBank/DDBJ whole genome shotgun (WGS) entry which is preliminary data.</text>
</comment>
<dbReference type="PANTHER" id="PTHR47691:SF3">
    <property type="entry name" value="HTH-TYPE TRANSCRIPTIONAL REGULATOR RV0890C-RELATED"/>
    <property type="match status" value="1"/>
</dbReference>
<dbReference type="InterPro" id="IPR010982">
    <property type="entry name" value="Lambda_DNA-bd_dom_sf"/>
</dbReference>
<evidence type="ECO:0000313" key="3">
    <source>
        <dbReference type="EMBL" id="GGN02495.1"/>
    </source>
</evidence>
<dbReference type="Pfam" id="PF13560">
    <property type="entry name" value="HTH_31"/>
    <property type="match status" value="1"/>
</dbReference>
<dbReference type="RefSeq" id="WP_229693658.1">
    <property type="nucleotide sequence ID" value="NZ_BMNC01000006.1"/>
</dbReference>
<feature type="domain" description="HTH cro/C1-type" evidence="2">
    <location>
        <begin position="8"/>
        <end position="63"/>
    </location>
</feature>
<reference evidence="4" key="1">
    <citation type="journal article" date="2019" name="Int. J. Syst. Evol. Microbiol.">
        <title>The Global Catalogue of Microorganisms (GCM) 10K type strain sequencing project: providing services to taxonomists for standard genome sequencing and annotation.</title>
        <authorList>
            <consortium name="The Broad Institute Genomics Platform"/>
            <consortium name="The Broad Institute Genome Sequencing Center for Infectious Disease"/>
            <person name="Wu L."/>
            <person name="Ma J."/>
        </authorList>
    </citation>
    <scope>NUCLEOTIDE SEQUENCE [LARGE SCALE GENOMIC DNA]</scope>
    <source>
        <strain evidence="4">CGMCC 4.7319</strain>
    </source>
</reference>
<gene>
    <name evidence="3" type="ORF">GCM10011609_46740</name>
</gene>
<keyword evidence="4" id="KW-1185">Reference proteome</keyword>
<dbReference type="CDD" id="cd00093">
    <property type="entry name" value="HTH_XRE"/>
    <property type="match status" value="1"/>
</dbReference>
<protein>
    <recommendedName>
        <fullName evidence="2">HTH cro/C1-type domain-containing protein</fullName>
    </recommendedName>
</protein>
<proteinExistence type="predicted"/>
<dbReference type="Proteomes" id="UP000597656">
    <property type="component" value="Unassembled WGS sequence"/>
</dbReference>
<dbReference type="SUPFAM" id="SSF52540">
    <property type="entry name" value="P-loop containing nucleoside triphosphate hydrolases"/>
    <property type="match status" value="1"/>
</dbReference>
<feature type="region of interest" description="Disordered" evidence="1">
    <location>
        <begin position="119"/>
        <end position="140"/>
    </location>
</feature>
<dbReference type="EMBL" id="BMNC01000006">
    <property type="protein sequence ID" value="GGN02495.1"/>
    <property type="molecule type" value="Genomic_DNA"/>
</dbReference>